<organism evidence="7 8">
    <name type="scientific">Cetobacterium ceti</name>
    <dbReference type="NCBI Taxonomy" id="180163"/>
    <lineage>
        <taxon>Bacteria</taxon>
        <taxon>Fusobacteriati</taxon>
        <taxon>Fusobacteriota</taxon>
        <taxon>Fusobacteriia</taxon>
        <taxon>Fusobacteriales</taxon>
        <taxon>Fusobacteriaceae</taxon>
        <taxon>Cetobacterium</taxon>
    </lineage>
</organism>
<protein>
    <submittedName>
        <fullName evidence="7">Ribose transport system permease protein</fullName>
    </submittedName>
</protein>
<evidence type="ECO:0000256" key="6">
    <source>
        <dbReference type="SAM" id="Phobius"/>
    </source>
</evidence>
<keyword evidence="3 6" id="KW-0812">Transmembrane</keyword>
<dbReference type="EMBL" id="FUWX01000008">
    <property type="protein sequence ID" value="SJZ66216.1"/>
    <property type="molecule type" value="Genomic_DNA"/>
</dbReference>
<evidence type="ECO:0000313" key="7">
    <source>
        <dbReference type="EMBL" id="SJZ66216.1"/>
    </source>
</evidence>
<dbReference type="GO" id="GO:0005886">
    <property type="term" value="C:plasma membrane"/>
    <property type="evidence" value="ECO:0007669"/>
    <property type="project" value="UniProtKB-SubCell"/>
</dbReference>
<feature type="transmembrane region" description="Helical" evidence="6">
    <location>
        <begin position="125"/>
        <end position="144"/>
    </location>
</feature>
<gene>
    <name evidence="7" type="ORF">SAMN02745174_01222</name>
</gene>
<keyword evidence="5 6" id="KW-0472">Membrane</keyword>
<name>A0A1T4MH90_9FUSO</name>
<dbReference type="RefSeq" id="WP_200803140.1">
    <property type="nucleotide sequence ID" value="NZ_FUWX01000008.1"/>
</dbReference>
<feature type="transmembrane region" description="Helical" evidence="6">
    <location>
        <begin position="20"/>
        <end position="39"/>
    </location>
</feature>
<reference evidence="7 8" key="1">
    <citation type="submission" date="2017-02" db="EMBL/GenBank/DDBJ databases">
        <authorList>
            <person name="Peterson S.W."/>
        </authorList>
    </citation>
    <scope>NUCLEOTIDE SEQUENCE [LARGE SCALE GENOMIC DNA]</scope>
    <source>
        <strain evidence="7 8">ATCC 700028</strain>
    </source>
</reference>
<keyword evidence="2" id="KW-1003">Cell membrane</keyword>
<feature type="transmembrane region" description="Helical" evidence="6">
    <location>
        <begin position="156"/>
        <end position="185"/>
    </location>
</feature>
<feature type="transmembrane region" description="Helical" evidence="6">
    <location>
        <begin position="45"/>
        <end position="66"/>
    </location>
</feature>
<dbReference type="CDD" id="cd06579">
    <property type="entry name" value="TM_PBP1_transp_AraH_like"/>
    <property type="match status" value="1"/>
</dbReference>
<evidence type="ECO:0000313" key="8">
    <source>
        <dbReference type="Proteomes" id="UP000191153"/>
    </source>
</evidence>
<dbReference type="GO" id="GO:0022857">
    <property type="term" value="F:transmembrane transporter activity"/>
    <property type="evidence" value="ECO:0007669"/>
    <property type="project" value="InterPro"/>
</dbReference>
<feature type="transmembrane region" description="Helical" evidence="6">
    <location>
        <begin position="216"/>
        <end position="238"/>
    </location>
</feature>
<dbReference type="InterPro" id="IPR001851">
    <property type="entry name" value="ABC_transp_permease"/>
</dbReference>
<evidence type="ECO:0000256" key="4">
    <source>
        <dbReference type="ARBA" id="ARBA00022989"/>
    </source>
</evidence>
<comment type="subcellular location">
    <subcellularLocation>
        <location evidence="1">Cell membrane</location>
        <topology evidence="1">Multi-pass membrane protein</topology>
    </subcellularLocation>
</comment>
<evidence type="ECO:0000256" key="5">
    <source>
        <dbReference type="ARBA" id="ARBA00023136"/>
    </source>
</evidence>
<dbReference type="AlphaFoldDB" id="A0A1T4MH90"/>
<dbReference type="Proteomes" id="UP000191153">
    <property type="component" value="Unassembled WGS sequence"/>
</dbReference>
<dbReference type="Pfam" id="PF02653">
    <property type="entry name" value="BPD_transp_2"/>
    <property type="match status" value="1"/>
</dbReference>
<evidence type="ECO:0000256" key="2">
    <source>
        <dbReference type="ARBA" id="ARBA00022475"/>
    </source>
</evidence>
<accession>A0A1T4MH90</accession>
<keyword evidence="4 6" id="KW-1133">Transmembrane helix</keyword>
<keyword evidence="8" id="KW-1185">Reference proteome</keyword>
<dbReference type="STRING" id="180163.SAMN02745174_01222"/>
<dbReference type="PANTHER" id="PTHR32196">
    <property type="entry name" value="ABC TRANSPORTER PERMEASE PROTEIN YPHD-RELATED-RELATED"/>
    <property type="match status" value="1"/>
</dbReference>
<sequence>MEISNSKTTFDFKKTFEKLAALSSLIVMMIFFSIFSEYFLTTTNLLTIALQTSVIGIIAIGQTIVIITGGIDLSVGSIVAFSGVTSGLLVERGIPLVLALILGVLIGAGVGILNGILISKASLPPFIATLGMMMLLRGFTLALTNGMPISSFDDSFVYLAGGTILGIPNPVIYFIGLGLIFNFILKRTVLGKDIYAIGSNEEAARLSGVNIIKTKLAVYGFCGFLSGISGIILASRLISAQPTEGAGYELDAVAAVVIGGASLSGGKGNIIGTIIGAFIMSTLRNGLNMMNVSGFWQQFVVGIVLLLAVYVDQKRKK</sequence>
<proteinExistence type="predicted"/>
<feature type="transmembrane region" description="Helical" evidence="6">
    <location>
        <begin position="96"/>
        <end position="118"/>
    </location>
</feature>
<feature type="transmembrane region" description="Helical" evidence="6">
    <location>
        <begin position="295"/>
        <end position="311"/>
    </location>
</feature>
<evidence type="ECO:0000256" key="1">
    <source>
        <dbReference type="ARBA" id="ARBA00004651"/>
    </source>
</evidence>
<evidence type="ECO:0000256" key="3">
    <source>
        <dbReference type="ARBA" id="ARBA00022692"/>
    </source>
</evidence>